<dbReference type="AlphaFoldDB" id="A0AAE8STS5"/>
<proteinExistence type="predicted"/>
<comment type="caution">
    <text evidence="2">The sequence shown here is derived from an EMBL/GenBank/DDBJ whole genome shotgun (WGS) entry which is preliminary data.</text>
</comment>
<reference evidence="2" key="1">
    <citation type="submission" date="2018-03" db="EMBL/GenBank/DDBJ databases">
        <authorList>
            <person name="Guldener U."/>
        </authorList>
    </citation>
    <scope>NUCLEOTIDE SEQUENCE</scope>
</reference>
<keyword evidence="3" id="KW-1185">Reference proteome</keyword>
<gene>
    <name evidence="2" type="ORF">DNG_03629</name>
</gene>
<organism evidence="2 3">
    <name type="scientific">Cephalotrichum gorgonifer</name>
    <dbReference type="NCBI Taxonomy" id="2041049"/>
    <lineage>
        <taxon>Eukaryota</taxon>
        <taxon>Fungi</taxon>
        <taxon>Dikarya</taxon>
        <taxon>Ascomycota</taxon>
        <taxon>Pezizomycotina</taxon>
        <taxon>Sordariomycetes</taxon>
        <taxon>Hypocreomycetidae</taxon>
        <taxon>Microascales</taxon>
        <taxon>Microascaceae</taxon>
        <taxon>Cephalotrichum</taxon>
    </lineage>
</organism>
<accession>A0AAE8STS5</accession>
<evidence type="ECO:0000256" key="1">
    <source>
        <dbReference type="SAM" id="MobiDB-lite"/>
    </source>
</evidence>
<evidence type="ECO:0000313" key="3">
    <source>
        <dbReference type="Proteomes" id="UP001187682"/>
    </source>
</evidence>
<protein>
    <submittedName>
        <fullName evidence="2">Uncharacterized protein</fullName>
    </submittedName>
</protein>
<evidence type="ECO:0000313" key="2">
    <source>
        <dbReference type="EMBL" id="SPO00881.1"/>
    </source>
</evidence>
<name>A0AAE8STS5_9PEZI</name>
<feature type="region of interest" description="Disordered" evidence="1">
    <location>
        <begin position="58"/>
        <end position="103"/>
    </location>
</feature>
<dbReference type="EMBL" id="ONZQ02000004">
    <property type="protein sequence ID" value="SPO00881.1"/>
    <property type="molecule type" value="Genomic_DNA"/>
</dbReference>
<dbReference type="Proteomes" id="UP001187682">
    <property type="component" value="Unassembled WGS sequence"/>
</dbReference>
<sequence length="162" mass="17461">MESLQLAQMLADLSSLNETEPPAASALLNATKSIDEAIEKVAGEKPQAQRLMRPDLGRTCSSVSTPGPFDRLGKHVFGSQPPTRPSSVSATAPGTPVPHDIEDDVDKASTLIALQEIRAKLKQQDNTSLMKAREKVNALAARQQALESNGKSGRKPRYTYPK</sequence>